<dbReference type="AlphaFoldDB" id="A0A8S1WF27"/>
<name>A0A8S1WF27_PAROT</name>
<sequence length="325" mass="37952">MNFDQRKKLFNKYQDKLYIKLELQNQEQRVSYADKNNIKKNDLQQVLFSLLLQLYLIRSSKISKTCSCWHVQSLKDSQNSGVCIWKNDYCIFHSSYSYHSKIRNQILCKNYAQEDCREQEQCGFDYGLCIDFVDCSFFNKDQCQESSYKCVSDGSKSVQMQECSDYKTENACTNKNYHGKYRVWIWGTEKICTEVTTCELLPSYLTNHSMFKSGIDGCTISEKGYGCTKQMGSCTQYVYNIQCFESISRKDNCFWDSKNSRCVEKVCENPPFTQDYECKSYLSQCTTNGVYCVLRKQCSDALGQKCEYHKNQCCNTAPELLTNYL</sequence>
<gene>
    <name evidence="1" type="ORF">POCTA_138.1.T0900007</name>
</gene>
<keyword evidence="2" id="KW-1185">Reference proteome</keyword>
<accession>A0A8S1WF27</accession>
<dbReference type="InterPro" id="IPR002895">
    <property type="entry name" value="Paramecium_SA"/>
</dbReference>
<comment type="caution">
    <text evidence="1">The sequence shown here is derived from an EMBL/GenBank/DDBJ whole genome shotgun (WGS) entry which is preliminary data.</text>
</comment>
<organism evidence="1 2">
    <name type="scientific">Paramecium octaurelia</name>
    <dbReference type="NCBI Taxonomy" id="43137"/>
    <lineage>
        <taxon>Eukaryota</taxon>
        <taxon>Sar</taxon>
        <taxon>Alveolata</taxon>
        <taxon>Ciliophora</taxon>
        <taxon>Intramacronucleata</taxon>
        <taxon>Oligohymenophorea</taxon>
        <taxon>Peniculida</taxon>
        <taxon>Parameciidae</taxon>
        <taxon>Paramecium</taxon>
    </lineage>
</organism>
<dbReference type="EMBL" id="CAJJDP010000089">
    <property type="protein sequence ID" value="CAD8187285.1"/>
    <property type="molecule type" value="Genomic_DNA"/>
</dbReference>
<reference evidence="1" key="1">
    <citation type="submission" date="2021-01" db="EMBL/GenBank/DDBJ databases">
        <authorList>
            <consortium name="Genoscope - CEA"/>
            <person name="William W."/>
        </authorList>
    </citation>
    <scope>NUCLEOTIDE SEQUENCE</scope>
</reference>
<dbReference type="Pfam" id="PF01508">
    <property type="entry name" value="Paramecium_SA"/>
    <property type="match status" value="1"/>
</dbReference>
<protein>
    <submittedName>
        <fullName evidence="1">Uncharacterized protein</fullName>
    </submittedName>
</protein>
<dbReference type="OrthoDB" id="21182at2759"/>
<dbReference type="Proteomes" id="UP000683925">
    <property type="component" value="Unassembled WGS sequence"/>
</dbReference>
<dbReference type="SMART" id="SM00639">
    <property type="entry name" value="PSA"/>
    <property type="match status" value="2"/>
</dbReference>
<proteinExistence type="predicted"/>
<evidence type="ECO:0000313" key="1">
    <source>
        <dbReference type="EMBL" id="CAD8187285.1"/>
    </source>
</evidence>
<evidence type="ECO:0000313" key="2">
    <source>
        <dbReference type="Proteomes" id="UP000683925"/>
    </source>
</evidence>